<keyword evidence="1" id="KW-0175">Coiled coil</keyword>
<dbReference type="OrthoDB" id="5989194at2759"/>
<comment type="caution">
    <text evidence="2">The sequence shown here is derived from an EMBL/GenBank/DDBJ whole genome shotgun (WGS) entry which is preliminary data.</text>
</comment>
<feature type="coiled-coil region" evidence="1">
    <location>
        <begin position="80"/>
        <end position="107"/>
    </location>
</feature>
<reference evidence="2 3" key="1">
    <citation type="submission" date="2020-04" db="EMBL/GenBank/DDBJ databases">
        <authorList>
            <person name="Wallbank WR R."/>
            <person name="Pardo Diaz C."/>
            <person name="Kozak K."/>
            <person name="Martin S."/>
            <person name="Jiggins C."/>
            <person name="Moest M."/>
            <person name="Warren A I."/>
            <person name="Byers J.R.P. K."/>
            <person name="Montejo-Kovacevich G."/>
            <person name="Yen C E."/>
        </authorList>
    </citation>
    <scope>NUCLEOTIDE SEQUENCE [LARGE SCALE GENOMIC DNA]</scope>
</reference>
<protein>
    <submittedName>
        <fullName evidence="2">Uncharacterized protein</fullName>
    </submittedName>
</protein>
<sequence length="113" mass="13357">MTEMLVAQRQPTKLEFDLTGMIVEETDDKLKDLLSTQEANFKALGRAMSKVDIEVLKENWEAGDKLHWQLETTLKGSSLKTNYESRFEDLEQKYDNLRRLLNRKNWSNIHNQR</sequence>
<gene>
    <name evidence="2" type="ORF">APLA_LOCUS10290</name>
</gene>
<name>A0A8S1AIN7_ARCPL</name>
<dbReference type="AlphaFoldDB" id="A0A8S1AIN7"/>
<organism evidence="2 3">
    <name type="scientific">Arctia plantaginis</name>
    <name type="common">Wood tiger moth</name>
    <name type="synonym">Phalaena plantaginis</name>
    <dbReference type="NCBI Taxonomy" id="874455"/>
    <lineage>
        <taxon>Eukaryota</taxon>
        <taxon>Metazoa</taxon>
        <taxon>Ecdysozoa</taxon>
        <taxon>Arthropoda</taxon>
        <taxon>Hexapoda</taxon>
        <taxon>Insecta</taxon>
        <taxon>Pterygota</taxon>
        <taxon>Neoptera</taxon>
        <taxon>Endopterygota</taxon>
        <taxon>Lepidoptera</taxon>
        <taxon>Glossata</taxon>
        <taxon>Ditrysia</taxon>
        <taxon>Noctuoidea</taxon>
        <taxon>Erebidae</taxon>
        <taxon>Arctiinae</taxon>
        <taxon>Arctia</taxon>
    </lineage>
</organism>
<evidence type="ECO:0000313" key="2">
    <source>
        <dbReference type="EMBL" id="CAB3245075.1"/>
    </source>
</evidence>
<dbReference type="EMBL" id="CADEBC010000523">
    <property type="protein sequence ID" value="CAB3245075.1"/>
    <property type="molecule type" value="Genomic_DNA"/>
</dbReference>
<keyword evidence="3" id="KW-1185">Reference proteome</keyword>
<evidence type="ECO:0000313" key="3">
    <source>
        <dbReference type="Proteomes" id="UP000494106"/>
    </source>
</evidence>
<accession>A0A8S1AIN7</accession>
<dbReference type="Proteomes" id="UP000494106">
    <property type="component" value="Unassembled WGS sequence"/>
</dbReference>
<proteinExistence type="predicted"/>
<evidence type="ECO:0000256" key="1">
    <source>
        <dbReference type="SAM" id="Coils"/>
    </source>
</evidence>